<proteinExistence type="predicted"/>
<dbReference type="EMBL" id="GBRH01171275">
    <property type="protein sequence ID" value="JAE26621.1"/>
    <property type="molecule type" value="Transcribed_RNA"/>
</dbReference>
<evidence type="ECO:0000256" key="1">
    <source>
        <dbReference type="SAM" id="MobiDB-lite"/>
    </source>
</evidence>
<sequence length="80" mass="8476">MVHRDHRCLPHGCLFPAIAASSAFVLQAGEMAGVKLRTAANHGWCGRLAVLGATKGERDGKSSETHRMASIPQLPGLATR</sequence>
<accession>A0A0A9GVP4</accession>
<protein>
    <submittedName>
        <fullName evidence="2">Uncharacterized protein</fullName>
    </submittedName>
</protein>
<reference evidence="2" key="2">
    <citation type="journal article" date="2015" name="Data Brief">
        <title>Shoot transcriptome of the giant reed, Arundo donax.</title>
        <authorList>
            <person name="Barrero R.A."/>
            <person name="Guerrero F.D."/>
            <person name="Moolhuijzen P."/>
            <person name="Goolsby J.A."/>
            <person name="Tidwell J."/>
            <person name="Bellgard S.E."/>
            <person name="Bellgard M.I."/>
        </authorList>
    </citation>
    <scope>NUCLEOTIDE SEQUENCE</scope>
    <source>
        <tissue evidence="2">Shoot tissue taken approximately 20 cm above the soil surface</tissue>
    </source>
</reference>
<reference evidence="2" key="1">
    <citation type="submission" date="2014-09" db="EMBL/GenBank/DDBJ databases">
        <authorList>
            <person name="Magalhaes I.L.F."/>
            <person name="Oliveira U."/>
            <person name="Santos F.R."/>
            <person name="Vidigal T.H.D.A."/>
            <person name="Brescovit A.D."/>
            <person name="Santos A.J."/>
        </authorList>
    </citation>
    <scope>NUCLEOTIDE SEQUENCE</scope>
    <source>
        <tissue evidence="2">Shoot tissue taken approximately 20 cm above the soil surface</tissue>
    </source>
</reference>
<organism evidence="2">
    <name type="scientific">Arundo donax</name>
    <name type="common">Giant reed</name>
    <name type="synonym">Donax arundinaceus</name>
    <dbReference type="NCBI Taxonomy" id="35708"/>
    <lineage>
        <taxon>Eukaryota</taxon>
        <taxon>Viridiplantae</taxon>
        <taxon>Streptophyta</taxon>
        <taxon>Embryophyta</taxon>
        <taxon>Tracheophyta</taxon>
        <taxon>Spermatophyta</taxon>
        <taxon>Magnoliopsida</taxon>
        <taxon>Liliopsida</taxon>
        <taxon>Poales</taxon>
        <taxon>Poaceae</taxon>
        <taxon>PACMAD clade</taxon>
        <taxon>Arundinoideae</taxon>
        <taxon>Arundineae</taxon>
        <taxon>Arundo</taxon>
    </lineage>
</organism>
<name>A0A0A9GVP4_ARUDO</name>
<feature type="compositionally biased region" description="Basic and acidic residues" evidence="1">
    <location>
        <begin position="56"/>
        <end position="67"/>
    </location>
</feature>
<feature type="region of interest" description="Disordered" evidence="1">
    <location>
        <begin position="56"/>
        <end position="80"/>
    </location>
</feature>
<dbReference type="AlphaFoldDB" id="A0A0A9GVP4"/>
<evidence type="ECO:0000313" key="2">
    <source>
        <dbReference type="EMBL" id="JAE26621.1"/>
    </source>
</evidence>